<feature type="domain" description="Porphobilinogen deaminase N-terminal" evidence="9">
    <location>
        <begin position="3"/>
        <end position="208"/>
    </location>
</feature>
<evidence type="ECO:0000256" key="8">
    <source>
        <dbReference type="HAMAP-Rule" id="MF_00260"/>
    </source>
</evidence>
<accession>A0A0U4N1G2</accession>
<dbReference type="EC" id="2.5.1.61" evidence="8"/>
<dbReference type="GO" id="GO:0004418">
    <property type="term" value="F:hydroxymethylbilane synthase activity"/>
    <property type="evidence" value="ECO:0007669"/>
    <property type="project" value="UniProtKB-UniRule"/>
</dbReference>
<organism evidence="11 12">
    <name type="scientific">Caldimicrobium thiodismutans</name>
    <dbReference type="NCBI Taxonomy" id="1653476"/>
    <lineage>
        <taxon>Bacteria</taxon>
        <taxon>Pseudomonadati</taxon>
        <taxon>Thermodesulfobacteriota</taxon>
        <taxon>Thermodesulfobacteria</taxon>
        <taxon>Thermodesulfobacteriales</taxon>
        <taxon>Thermodesulfobacteriaceae</taxon>
        <taxon>Caldimicrobium</taxon>
    </lineage>
</organism>
<evidence type="ECO:0000313" key="11">
    <source>
        <dbReference type="EMBL" id="BAU23062.1"/>
    </source>
</evidence>
<dbReference type="RefSeq" id="WP_068513303.1">
    <property type="nucleotide sequence ID" value="NZ_AP014945.1"/>
</dbReference>
<evidence type="ECO:0000256" key="7">
    <source>
        <dbReference type="ARBA" id="ARBA00048169"/>
    </source>
</evidence>
<evidence type="ECO:0000256" key="1">
    <source>
        <dbReference type="ARBA" id="ARBA00002869"/>
    </source>
</evidence>
<evidence type="ECO:0000259" key="10">
    <source>
        <dbReference type="Pfam" id="PF03900"/>
    </source>
</evidence>
<reference evidence="11 12" key="1">
    <citation type="journal article" date="2016" name="Int. J. Syst. Evol. Microbiol.">
        <title>Caldimicrobium thiodismutans sp. nov., a sulfur-disproportionating bacterium isolated from a hot spring, and emended description of the genus Caldimicrobium.</title>
        <authorList>
            <person name="Kojima H."/>
            <person name="Umezawa K."/>
            <person name="Fukui M."/>
        </authorList>
    </citation>
    <scope>NUCLEOTIDE SEQUENCE [LARGE SCALE GENOMIC DNA]</scope>
    <source>
        <strain evidence="11 12">TF1</strain>
    </source>
</reference>
<evidence type="ECO:0000256" key="3">
    <source>
        <dbReference type="ARBA" id="ARBA00005638"/>
    </source>
</evidence>
<dbReference type="STRING" id="1653476.THC_0670"/>
<evidence type="ECO:0000259" key="9">
    <source>
        <dbReference type="Pfam" id="PF01379"/>
    </source>
</evidence>
<dbReference type="InterPro" id="IPR022418">
    <property type="entry name" value="Porphobilinogen_deaminase_C"/>
</dbReference>
<dbReference type="GO" id="GO:0005737">
    <property type="term" value="C:cytoplasm"/>
    <property type="evidence" value="ECO:0007669"/>
    <property type="project" value="UniProtKB-UniRule"/>
</dbReference>
<comment type="pathway">
    <text evidence="2">Porphyrin-containing compound metabolism; protoporphyrin-IX biosynthesis; coproporphyrinogen-III from 5-aminolevulinate: step 2/4.</text>
</comment>
<keyword evidence="6 8" id="KW-0627">Porphyrin biosynthesis</keyword>
<reference evidence="12" key="2">
    <citation type="journal article" date="2016" name="Int. J. Syst. Evol. Microbiol.">
        <title>Caldimicrobium thiodismutans sp. nov., a sulfur-disproportionating bacterium isolated from a hot spring.</title>
        <authorList>
            <person name="Kojima H."/>
            <person name="Umezawa K."/>
            <person name="Fukui M."/>
        </authorList>
    </citation>
    <scope>NUCLEOTIDE SEQUENCE [LARGE SCALE GENOMIC DNA]</scope>
    <source>
        <strain evidence="12">TF1</strain>
    </source>
</reference>
<dbReference type="AlphaFoldDB" id="A0A0U4N1G2"/>
<feature type="modified residue" description="S-(dipyrrolylmethanemethyl)cysteine" evidence="8">
    <location>
        <position position="237"/>
    </location>
</feature>
<name>A0A0U4N1G2_9BACT</name>
<dbReference type="OrthoDB" id="9810298at2"/>
<evidence type="ECO:0000256" key="2">
    <source>
        <dbReference type="ARBA" id="ARBA00004735"/>
    </source>
</evidence>
<dbReference type="Pfam" id="PF03900">
    <property type="entry name" value="Porphobil_deamC"/>
    <property type="match status" value="1"/>
</dbReference>
<proteinExistence type="inferred from homology"/>
<dbReference type="InterPro" id="IPR000860">
    <property type="entry name" value="HemC"/>
</dbReference>
<dbReference type="EMBL" id="AP014945">
    <property type="protein sequence ID" value="BAU23062.1"/>
    <property type="molecule type" value="Genomic_DNA"/>
</dbReference>
<dbReference type="HAMAP" id="MF_00260">
    <property type="entry name" value="Porphobil_deam"/>
    <property type="match status" value="1"/>
</dbReference>
<dbReference type="FunFam" id="3.40.190.10:FF:000005">
    <property type="entry name" value="Porphobilinogen deaminase"/>
    <property type="match status" value="1"/>
</dbReference>
<dbReference type="FunFam" id="3.40.190.10:FF:000004">
    <property type="entry name" value="Porphobilinogen deaminase"/>
    <property type="match status" value="1"/>
</dbReference>
<dbReference type="Gene3D" id="3.40.190.10">
    <property type="entry name" value="Periplasmic binding protein-like II"/>
    <property type="match status" value="2"/>
</dbReference>
<dbReference type="Proteomes" id="UP000068196">
    <property type="component" value="Chromosome"/>
</dbReference>
<dbReference type="InterPro" id="IPR036803">
    <property type="entry name" value="Porphobilinogen_deaminase_C_sf"/>
</dbReference>
<dbReference type="Gene3D" id="3.30.160.40">
    <property type="entry name" value="Porphobilinogen deaminase, C-terminal domain"/>
    <property type="match status" value="1"/>
</dbReference>
<dbReference type="PRINTS" id="PR00151">
    <property type="entry name" value="PORPHBDMNASE"/>
</dbReference>
<comment type="subunit">
    <text evidence="4 8">Monomer.</text>
</comment>
<dbReference type="KEGG" id="cthi:THC_0670"/>
<evidence type="ECO:0000256" key="6">
    <source>
        <dbReference type="ARBA" id="ARBA00023244"/>
    </source>
</evidence>
<protein>
    <recommendedName>
        <fullName evidence="8">Porphobilinogen deaminase</fullName>
        <shortName evidence="8">PBG</shortName>
        <ecNumber evidence="8">2.5.1.61</ecNumber>
    </recommendedName>
    <alternativeName>
        <fullName evidence="8">Hydroxymethylbilane synthase</fullName>
        <shortName evidence="8">HMBS</shortName>
    </alternativeName>
    <alternativeName>
        <fullName evidence="8">Pre-uroporphyrinogen synthase</fullName>
    </alternativeName>
</protein>
<dbReference type="CDD" id="cd13646">
    <property type="entry name" value="PBP2_EcHMBS_like"/>
    <property type="match status" value="1"/>
</dbReference>
<comment type="cofactor">
    <cofactor evidence="8">
        <name>dipyrromethane</name>
        <dbReference type="ChEBI" id="CHEBI:60342"/>
    </cofactor>
    <text evidence="8">Binds 1 dipyrromethane group covalently.</text>
</comment>
<evidence type="ECO:0000256" key="5">
    <source>
        <dbReference type="ARBA" id="ARBA00022679"/>
    </source>
</evidence>
<sequence>MNLRVGTRGSKLALAQTEWVISKLKHYHPQLEIEKVIIKTTGDKILDAPLSKIGGKGLFVKEIEEALLSGDIDFAVHSMKDVPSEVPSGLEVSIVPERESPYDVWISDFKSFHLLPAGGKVGTSSLRRMTQLKRIRPDLQIEPLRGNVDTRLRKLKEGLYDGIVLAEAGLKRLKIEVDYISFSLNQMVPAVGQGALGIETRTKDSQTKAILSVLHSEETAIAVKAERAFLRTLEGGCQVPLGAHAYFENSKLIITGFIADLEGVRFYKETLAGSPSEPEKLGEELARILLTQGGEAILKELYQGIKG</sequence>
<dbReference type="PANTHER" id="PTHR11557:SF0">
    <property type="entry name" value="PORPHOBILINOGEN DEAMINASE"/>
    <property type="match status" value="1"/>
</dbReference>
<dbReference type="GO" id="GO:0006782">
    <property type="term" value="P:protoporphyrinogen IX biosynthetic process"/>
    <property type="evidence" value="ECO:0007669"/>
    <property type="project" value="UniProtKB-UniRule"/>
</dbReference>
<comment type="similarity">
    <text evidence="3 8">Belongs to the HMBS family.</text>
</comment>
<keyword evidence="5 8" id="KW-0808">Transferase</keyword>
<gene>
    <name evidence="8" type="primary">hemC</name>
    <name evidence="11" type="ORF">THC_0670</name>
</gene>
<comment type="miscellaneous">
    <text evidence="8">The porphobilinogen subunits are added to the dipyrromethane group.</text>
</comment>
<keyword evidence="12" id="KW-1185">Reference proteome</keyword>
<dbReference type="PROSITE" id="PS00533">
    <property type="entry name" value="PORPHOBILINOGEN_DEAM"/>
    <property type="match status" value="1"/>
</dbReference>
<evidence type="ECO:0000256" key="4">
    <source>
        <dbReference type="ARBA" id="ARBA00011245"/>
    </source>
</evidence>
<comment type="catalytic activity">
    <reaction evidence="7 8">
        <text>4 porphobilinogen + H2O = hydroxymethylbilane + 4 NH4(+)</text>
        <dbReference type="Rhea" id="RHEA:13185"/>
        <dbReference type="ChEBI" id="CHEBI:15377"/>
        <dbReference type="ChEBI" id="CHEBI:28938"/>
        <dbReference type="ChEBI" id="CHEBI:57845"/>
        <dbReference type="ChEBI" id="CHEBI:58126"/>
        <dbReference type="EC" id="2.5.1.61"/>
    </reaction>
</comment>
<evidence type="ECO:0000313" key="12">
    <source>
        <dbReference type="Proteomes" id="UP000068196"/>
    </source>
</evidence>
<dbReference type="InterPro" id="IPR022419">
    <property type="entry name" value="Porphobilin_deaminase_cofac_BS"/>
</dbReference>
<feature type="domain" description="Porphobilinogen deaminase C-terminal" evidence="10">
    <location>
        <begin position="221"/>
        <end position="290"/>
    </location>
</feature>
<dbReference type="Pfam" id="PF01379">
    <property type="entry name" value="Porphobil_deam"/>
    <property type="match status" value="1"/>
</dbReference>
<dbReference type="PANTHER" id="PTHR11557">
    <property type="entry name" value="PORPHOBILINOGEN DEAMINASE"/>
    <property type="match status" value="1"/>
</dbReference>
<dbReference type="InterPro" id="IPR022417">
    <property type="entry name" value="Porphobilin_deaminase_N"/>
</dbReference>
<dbReference type="NCBIfam" id="TIGR00212">
    <property type="entry name" value="hemC"/>
    <property type="match status" value="1"/>
</dbReference>
<dbReference type="SUPFAM" id="SSF53850">
    <property type="entry name" value="Periplasmic binding protein-like II"/>
    <property type="match status" value="1"/>
</dbReference>
<dbReference type="PIRSF" id="PIRSF001438">
    <property type="entry name" value="4pyrrol_synth_OHMeBilane_synth"/>
    <property type="match status" value="1"/>
</dbReference>
<dbReference type="PATRIC" id="fig|1653476.3.peg.691"/>
<dbReference type="SUPFAM" id="SSF54782">
    <property type="entry name" value="Porphobilinogen deaminase (hydroxymethylbilane synthase), C-terminal domain"/>
    <property type="match status" value="1"/>
</dbReference>
<comment type="function">
    <text evidence="1 8">Tetrapolymerization of the monopyrrole PBG into the hydroxymethylbilane pre-uroporphyrinogen in several discrete steps.</text>
</comment>